<accession>A0A937XCP6</accession>
<feature type="non-terminal residue" evidence="1">
    <location>
        <position position="80"/>
    </location>
</feature>
<protein>
    <submittedName>
        <fullName evidence="1">Uncharacterized protein</fullName>
    </submittedName>
</protein>
<evidence type="ECO:0000313" key="1">
    <source>
        <dbReference type="EMBL" id="MBM3318562.1"/>
    </source>
</evidence>
<dbReference type="AlphaFoldDB" id="A0A937XCP6"/>
<comment type="caution">
    <text evidence="1">The sequence shown here is derived from an EMBL/GenBank/DDBJ whole genome shotgun (WGS) entry which is preliminary data.</text>
</comment>
<reference evidence="1" key="1">
    <citation type="submission" date="2019-03" db="EMBL/GenBank/DDBJ databases">
        <title>Lake Tanganyika Metagenome-Assembled Genomes (MAGs).</title>
        <authorList>
            <person name="Tran P."/>
        </authorList>
    </citation>
    <scope>NUCLEOTIDE SEQUENCE</scope>
    <source>
        <strain evidence="1">M_DeepCast_400m_m2_100</strain>
    </source>
</reference>
<dbReference type="Proteomes" id="UP000748308">
    <property type="component" value="Unassembled WGS sequence"/>
</dbReference>
<organism evidence="1 2">
    <name type="scientific">Eiseniibacteriota bacterium</name>
    <dbReference type="NCBI Taxonomy" id="2212470"/>
    <lineage>
        <taxon>Bacteria</taxon>
        <taxon>Candidatus Eiseniibacteriota</taxon>
    </lineage>
</organism>
<name>A0A937XCP6_UNCEI</name>
<proteinExistence type="predicted"/>
<evidence type="ECO:0000313" key="2">
    <source>
        <dbReference type="Proteomes" id="UP000748308"/>
    </source>
</evidence>
<dbReference type="EMBL" id="VGIY01000400">
    <property type="protein sequence ID" value="MBM3318562.1"/>
    <property type="molecule type" value="Genomic_DNA"/>
</dbReference>
<gene>
    <name evidence="1" type="ORF">FJY75_11990</name>
</gene>
<sequence>MTFLDYDVLELNYNRVGSVEERLRRKFVLLDSKTGKRVADEQAPAPAAARPFTWTALGRAEIAAMRAFLDARVGRAVPFW</sequence>